<dbReference type="SUPFAM" id="SSF47794">
    <property type="entry name" value="Rad51 N-terminal domain-like"/>
    <property type="match status" value="1"/>
</dbReference>
<dbReference type="GO" id="GO:0000166">
    <property type="term" value="F:nucleotide binding"/>
    <property type="evidence" value="ECO:0007669"/>
    <property type="project" value="InterPro"/>
</dbReference>
<dbReference type="Gene3D" id="1.10.150.20">
    <property type="entry name" value="5' to 3' exonuclease, C-terminal subdomain"/>
    <property type="match status" value="1"/>
</dbReference>
<accession>A0A420H7G9</accession>
<proteinExistence type="predicted"/>
<dbReference type="Proteomes" id="UP000285405">
    <property type="component" value="Unassembled WGS sequence"/>
</dbReference>
<gene>
    <name evidence="1" type="ORF">GcC1_221017</name>
</gene>
<protein>
    <submittedName>
        <fullName evidence="1">Putative dna repair protein rhp51</fullName>
    </submittedName>
</protein>
<dbReference type="OrthoDB" id="10251254at2759"/>
<organism evidence="1 2">
    <name type="scientific">Golovinomyces cichoracearum</name>
    <dbReference type="NCBI Taxonomy" id="62708"/>
    <lineage>
        <taxon>Eukaryota</taxon>
        <taxon>Fungi</taxon>
        <taxon>Dikarya</taxon>
        <taxon>Ascomycota</taxon>
        <taxon>Pezizomycotina</taxon>
        <taxon>Leotiomycetes</taxon>
        <taxon>Erysiphales</taxon>
        <taxon>Erysiphaceae</taxon>
        <taxon>Golovinomyces</taxon>
    </lineage>
</organism>
<name>A0A420H7G9_9PEZI</name>
<comment type="caution">
    <text evidence="1">The sequence shown here is derived from an EMBL/GenBank/DDBJ whole genome shotgun (WGS) entry which is preliminary data.</text>
</comment>
<reference evidence="1 2" key="1">
    <citation type="journal article" date="2018" name="BMC Genomics">
        <title>Comparative genome analyses reveal sequence features reflecting distinct modes of host-adaptation between dicot and monocot powdery mildew.</title>
        <authorList>
            <person name="Wu Y."/>
            <person name="Ma X."/>
            <person name="Pan Z."/>
            <person name="Kale S.D."/>
            <person name="Song Y."/>
            <person name="King H."/>
            <person name="Zhang Q."/>
            <person name="Presley C."/>
            <person name="Deng X."/>
            <person name="Wei C.I."/>
            <person name="Xiao S."/>
        </authorList>
    </citation>
    <scope>NUCLEOTIDE SEQUENCE [LARGE SCALE GENOMIC DNA]</scope>
    <source>
        <strain evidence="1">UCSC1</strain>
    </source>
</reference>
<dbReference type="InterPro" id="IPR010995">
    <property type="entry name" value="DNA_repair_Rad51/TF_NusA_a-hlx"/>
</dbReference>
<dbReference type="AlphaFoldDB" id="A0A420H7G9"/>
<evidence type="ECO:0000313" key="2">
    <source>
        <dbReference type="Proteomes" id="UP000285405"/>
    </source>
</evidence>
<dbReference type="EMBL" id="MCBR01022168">
    <property type="protein sequence ID" value="RKF53385.1"/>
    <property type="molecule type" value="Genomic_DNA"/>
</dbReference>
<sequence>MRGLVLNRFIPISHNIKPQLGFSKMADDVQESQSVAEDIGESGPGAPTPLSALEGVAGLTKRDIQLIVDGGFNTVESVAYTPRRILEQIKGISEQKATKILTEGKKSSKPGLQLYGPISLTATSIEAGAYGLYNGNRNASKKKRANFNYDGLKTTRHAVGWRD</sequence>
<evidence type="ECO:0000313" key="1">
    <source>
        <dbReference type="EMBL" id="RKF53385.1"/>
    </source>
</evidence>